<accession>A0AAD7G2B0</accession>
<organism evidence="1 2">
    <name type="scientific">Roridomyces roridus</name>
    <dbReference type="NCBI Taxonomy" id="1738132"/>
    <lineage>
        <taxon>Eukaryota</taxon>
        <taxon>Fungi</taxon>
        <taxon>Dikarya</taxon>
        <taxon>Basidiomycota</taxon>
        <taxon>Agaricomycotina</taxon>
        <taxon>Agaricomycetes</taxon>
        <taxon>Agaricomycetidae</taxon>
        <taxon>Agaricales</taxon>
        <taxon>Marasmiineae</taxon>
        <taxon>Mycenaceae</taxon>
        <taxon>Roridomyces</taxon>
    </lineage>
</organism>
<dbReference type="AlphaFoldDB" id="A0AAD7G2B0"/>
<protein>
    <submittedName>
        <fullName evidence="1">Uncharacterized protein</fullName>
    </submittedName>
</protein>
<dbReference type="Proteomes" id="UP001221142">
    <property type="component" value="Unassembled WGS sequence"/>
</dbReference>
<evidence type="ECO:0000313" key="2">
    <source>
        <dbReference type="Proteomes" id="UP001221142"/>
    </source>
</evidence>
<evidence type="ECO:0000313" key="1">
    <source>
        <dbReference type="EMBL" id="KAJ7650517.1"/>
    </source>
</evidence>
<reference evidence="1" key="1">
    <citation type="submission" date="2023-03" db="EMBL/GenBank/DDBJ databases">
        <title>Massive genome expansion in bonnet fungi (Mycena s.s.) driven by repeated elements and novel gene families across ecological guilds.</title>
        <authorList>
            <consortium name="Lawrence Berkeley National Laboratory"/>
            <person name="Harder C.B."/>
            <person name="Miyauchi S."/>
            <person name="Viragh M."/>
            <person name="Kuo A."/>
            <person name="Thoen E."/>
            <person name="Andreopoulos B."/>
            <person name="Lu D."/>
            <person name="Skrede I."/>
            <person name="Drula E."/>
            <person name="Henrissat B."/>
            <person name="Morin E."/>
            <person name="Kohler A."/>
            <person name="Barry K."/>
            <person name="LaButti K."/>
            <person name="Morin E."/>
            <person name="Salamov A."/>
            <person name="Lipzen A."/>
            <person name="Mereny Z."/>
            <person name="Hegedus B."/>
            <person name="Baldrian P."/>
            <person name="Stursova M."/>
            <person name="Weitz H."/>
            <person name="Taylor A."/>
            <person name="Grigoriev I.V."/>
            <person name="Nagy L.G."/>
            <person name="Martin F."/>
            <person name="Kauserud H."/>
        </authorList>
    </citation>
    <scope>NUCLEOTIDE SEQUENCE</scope>
    <source>
        <strain evidence="1">9284</strain>
    </source>
</reference>
<comment type="caution">
    <text evidence="1">The sequence shown here is derived from an EMBL/GenBank/DDBJ whole genome shotgun (WGS) entry which is preliminary data.</text>
</comment>
<gene>
    <name evidence="1" type="ORF">FB45DRAFT_1017909</name>
</gene>
<sequence>MLDGWRCLSPMEVAEHLPHLETLHFENVFPYLDALALPACRKSVLDLERPPNSPRDPRKDLTVFQFECNLLGRWTGLCPSLVNVTLMSGMRCRLLEGKWRVIDSAGVPGDIVRPIPNVFDREGHFEGNWALALDELPYY</sequence>
<name>A0AAD7G2B0_9AGAR</name>
<proteinExistence type="predicted"/>
<keyword evidence="2" id="KW-1185">Reference proteome</keyword>
<dbReference type="EMBL" id="JARKIF010000001">
    <property type="protein sequence ID" value="KAJ7650517.1"/>
    <property type="molecule type" value="Genomic_DNA"/>
</dbReference>